<accession>A0A3P7P9Y7</accession>
<dbReference type="EMBL" id="UYRU01096079">
    <property type="protein sequence ID" value="VDN39621.1"/>
    <property type="molecule type" value="Genomic_DNA"/>
</dbReference>
<organism evidence="2 3">
    <name type="scientific">Dibothriocephalus latus</name>
    <name type="common">Fish tapeworm</name>
    <name type="synonym">Diphyllobothrium latum</name>
    <dbReference type="NCBI Taxonomy" id="60516"/>
    <lineage>
        <taxon>Eukaryota</taxon>
        <taxon>Metazoa</taxon>
        <taxon>Spiralia</taxon>
        <taxon>Lophotrochozoa</taxon>
        <taxon>Platyhelminthes</taxon>
        <taxon>Cestoda</taxon>
        <taxon>Eucestoda</taxon>
        <taxon>Diphyllobothriidea</taxon>
        <taxon>Diphyllobothriidae</taxon>
        <taxon>Dibothriocephalus</taxon>
    </lineage>
</organism>
<proteinExistence type="predicted"/>
<name>A0A3P7P9Y7_DIBLA</name>
<evidence type="ECO:0000256" key="1">
    <source>
        <dbReference type="SAM" id="MobiDB-lite"/>
    </source>
</evidence>
<dbReference type="AlphaFoldDB" id="A0A3P7P9Y7"/>
<reference evidence="2 3" key="1">
    <citation type="submission" date="2018-11" db="EMBL/GenBank/DDBJ databases">
        <authorList>
            <consortium name="Pathogen Informatics"/>
        </authorList>
    </citation>
    <scope>NUCLEOTIDE SEQUENCE [LARGE SCALE GENOMIC DNA]</scope>
</reference>
<dbReference type="OrthoDB" id="10489610at2759"/>
<protein>
    <submittedName>
        <fullName evidence="2">Uncharacterized protein</fullName>
    </submittedName>
</protein>
<gene>
    <name evidence="2" type="ORF">DILT_LOCUS17954</name>
</gene>
<sequence length="202" mass="21559">MFEAREGIRHSGLPTSEQFEGGSADSGRGVSEDEPQPQFSRAAGLPLENAFVLSYPASSFDMSTFSGSPAPPTSSLSTNPSSFMKRANYATSVAEELPPNELSVVAGSSLTVPREDSTRLEVPIFVRQRRPEIGSTEQLDVSVCAAGDLSPENRPAPPTSPTGSAIVKFCFSRAVVSYREDSVCLPTAQKTIPIVFKWALSV</sequence>
<feature type="region of interest" description="Disordered" evidence="1">
    <location>
        <begin position="62"/>
        <end position="81"/>
    </location>
</feature>
<evidence type="ECO:0000313" key="2">
    <source>
        <dbReference type="EMBL" id="VDN39621.1"/>
    </source>
</evidence>
<dbReference type="Proteomes" id="UP000281553">
    <property type="component" value="Unassembled WGS sequence"/>
</dbReference>
<feature type="region of interest" description="Disordered" evidence="1">
    <location>
        <begin position="1"/>
        <end position="43"/>
    </location>
</feature>
<evidence type="ECO:0000313" key="3">
    <source>
        <dbReference type="Proteomes" id="UP000281553"/>
    </source>
</evidence>
<keyword evidence="3" id="KW-1185">Reference proteome</keyword>